<feature type="region of interest" description="Disordered" evidence="1">
    <location>
        <begin position="218"/>
        <end position="295"/>
    </location>
</feature>
<accession>A0A067SIX5</accession>
<dbReference type="STRING" id="685588.A0A067SIX5"/>
<gene>
    <name evidence="2" type="ORF">GALMADRAFT_214234</name>
</gene>
<proteinExistence type="predicted"/>
<dbReference type="Proteomes" id="UP000027222">
    <property type="component" value="Unassembled WGS sequence"/>
</dbReference>
<evidence type="ECO:0000313" key="3">
    <source>
        <dbReference type="Proteomes" id="UP000027222"/>
    </source>
</evidence>
<feature type="compositionally biased region" description="Basic and acidic residues" evidence="1">
    <location>
        <begin position="269"/>
        <end position="279"/>
    </location>
</feature>
<evidence type="ECO:0000313" key="2">
    <source>
        <dbReference type="EMBL" id="KDR70856.1"/>
    </source>
</evidence>
<reference evidence="3" key="1">
    <citation type="journal article" date="2014" name="Proc. Natl. Acad. Sci. U.S.A.">
        <title>Extensive sampling of basidiomycete genomes demonstrates inadequacy of the white-rot/brown-rot paradigm for wood decay fungi.</title>
        <authorList>
            <person name="Riley R."/>
            <person name="Salamov A.A."/>
            <person name="Brown D.W."/>
            <person name="Nagy L.G."/>
            <person name="Floudas D."/>
            <person name="Held B.W."/>
            <person name="Levasseur A."/>
            <person name="Lombard V."/>
            <person name="Morin E."/>
            <person name="Otillar R."/>
            <person name="Lindquist E.A."/>
            <person name="Sun H."/>
            <person name="LaButti K.M."/>
            <person name="Schmutz J."/>
            <person name="Jabbour D."/>
            <person name="Luo H."/>
            <person name="Baker S.E."/>
            <person name="Pisabarro A.G."/>
            <person name="Walton J.D."/>
            <person name="Blanchette R.A."/>
            <person name="Henrissat B."/>
            <person name="Martin F."/>
            <person name="Cullen D."/>
            <person name="Hibbett D.S."/>
            <person name="Grigoriev I.V."/>
        </authorList>
    </citation>
    <scope>NUCLEOTIDE SEQUENCE [LARGE SCALE GENOMIC DNA]</scope>
    <source>
        <strain evidence="3">CBS 339.88</strain>
    </source>
</reference>
<evidence type="ECO:0000256" key="1">
    <source>
        <dbReference type="SAM" id="MobiDB-lite"/>
    </source>
</evidence>
<dbReference type="HOGENOM" id="CLU_909331_0_0_1"/>
<dbReference type="AlphaFoldDB" id="A0A067SIX5"/>
<dbReference type="OrthoDB" id="3050469at2759"/>
<sequence>MSSTASTRRGLSTLTAIALLGSPKIIHLRSIELDAQLYLGGDALEHLFGILKFYNANNIVFDAEPGLYLIEALVPEKAGVVPYSAAQYDFCGDLLWAIPLGKTTLGSSFRPYTHIASLATNCNITDGTWNVDIEPYISATIKTEPGTNVAPLPRPRAPFFCHHLEPQGKGKKKPTLFSNRFVTVHGHITDVIYKAGSDTVITAFKIAVNNIEFLGAEPPPSSSSAGSTVLNKLDSPVTTPGFGKAKGKSVAKLSHMPETPTPAASGSKRGREDNKHREQPAAARVKKSGSTSAAT</sequence>
<protein>
    <submittedName>
        <fullName evidence="2">Uncharacterized protein</fullName>
    </submittedName>
</protein>
<dbReference type="EMBL" id="KL142395">
    <property type="protein sequence ID" value="KDR70856.1"/>
    <property type="molecule type" value="Genomic_DNA"/>
</dbReference>
<name>A0A067SIX5_GALM3</name>
<organism evidence="2 3">
    <name type="scientific">Galerina marginata (strain CBS 339.88)</name>
    <dbReference type="NCBI Taxonomy" id="685588"/>
    <lineage>
        <taxon>Eukaryota</taxon>
        <taxon>Fungi</taxon>
        <taxon>Dikarya</taxon>
        <taxon>Basidiomycota</taxon>
        <taxon>Agaricomycotina</taxon>
        <taxon>Agaricomycetes</taxon>
        <taxon>Agaricomycetidae</taxon>
        <taxon>Agaricales</taxon>
        <taxon>Agaricineae</taxon>
        <taxon>Strophariaceae</taxon>
        <taxon>Galerina</taxon>
    </lineage>
</organism>
<keyword evidence="3" id="KW-1185">Reference proteome</keyword>